<dbReference type="InterPro" id="IPR001692">
    <property type="entry name" value="Histidinol_DH_CS"/>
</dbReference>
<proteinExistence type="inferred from homology"/>
<dbReference type="PROSITE" id="PS00611">
    <property type="entry name" value="HISOL_DEHYDROGENASE"/>
    <property type="match status" value="1"/>
</dbReference>
<reference evidence="8" key="1">
    <citation type="journal article" date="2019" name="Int. J. Syst. Evol. Microbiol.">
        <title>The Global Catalogue of Microorganisms (GCM) 10K type strain sequencing project: providing services to taxonomists for standard genome sequencing and annotation.</title>
        <authorList>
            <consortium name="The Broad Institute Genomics Platform"/>
            <consortium name="The Broad Institute Genome Sequencing Center for Infectious Disease"/>
            <person name="Wu L."/>
            <person name="Ma J."/>
        </authorList>
    </citation>
    <scope>NUCLEOTIDE SEQUENCE [LARGE SCALE GENOMIC DNA]</scope>
    <source>
        <strain evidence="8">CGMCC 1.12477</strain>
    </source>
</reference>
<evidence type="ECO:0000256" key="6">
    <source>
        <dbReference type="RuleBase" id="RU004175"/>
    </source>
</evidence>
<evidence type="ECO:0000313" key="8">
    <source>
        <dbReference type="Proteomes" id="UP001597186"/>
    </source>
</evidence>
<dbReference type="Pfam" id="PF00815">
    <property type="entry name" value="Histidinol_dh"/>
    <property type="match status" value="1"/>
</dbReference>
<dbReference type="InterPro" id="IPR022695">
    <property type="entry name" value="Histidinol_DH_monofunct"/>
</dbReference>
<dbReference type="InterPro" id="IPR016161">
    <property type="entry name" value="Ald_DH/histidinol_DH"/>
</dbReference>
<comment type="cofactor">
    <cofactor evidence="1">
        <name>Zn(2+)</name>
        <dbReference type="ChEBI" id="CHEBI:29105"/>
    </cofactor>
</comment>
<dbReference type="PRINTS" id="PR00083">
    <property type="entry name" value="HOLDHDRGNASE"/>
</dbReference>
<dbReference type="PIRSF" id="PIRSF000099">
    <property type="entry name" value="Histidinol_dh"/>
    <property type="match status" value="1"/>
</dbReference>
<dbReference type="SUPFAM" id="SSF53720">
    <property type="entry name" value="ALDH-like"/>
    <property type="match status" value="1"/>
</dbReference>
<evidence type="ECO:0000256" key="3">
    <source>
        <dbReference type="ARBA" id="ARBA00022833"/>
    </source>
</evidence>
<evidence type="ECO:0000256" key="1">
    <source>
        <dbReference type="ARBA" id="ARBA00001947"/>
    </source>
</evidence>
<dbReference type="PANTHER" id="PTHR21256:SF14">
    <property type="entry name" value="HISTIDINOL DEHYDROGENASE"/>
    <property type="match status" value="1"/>
</dbReference>
<dbReference type="RefSeq" id="WP_379915501.1">
    <property type="nucleotide sequence ID" value="NZ_JBHUDD010000056.1"/>
</dbReference>
<name>A0ABW4EH65_9RHOB</name>
<organism evidence="7 8">
    <name type="scientific">Lacimonas salitolerans</name>
    <dbReference type="NCBI Taxonomy" id="1323750"/>
    <lineage>
        <taxon>Bacteria</taxon>
        <taxon>Pseudomonadati</taxon>
        <taxon>Pseudomonadota</taxon>
        <taxon>Alphaproteobacteria</taxon>
        <taxon>Rhodobacterales</taxon>
        <taxon>Paracoccaceae</taxon>
        <taxon>Lacimonas</taxon>
    </lineage>
</organism>
<dbReference type="NCBIfam" id="TIGR00069">
    <property type="entry name" value="hisD"/>
    <property type="match status" value="1"/>
</dbReference>
<keyword evidence="2" id="KW-0479">Metal-binding</keyword>
<comment type="similarity">
    <text evidence="5 6">Belongs to the histidinol dehydrogenase family.</text>
</comment>
<dbReference type="Gene3D" id="3.40.50.1980">
    <property type="entry name" value="Nitrogenase molybdenum iron protein domain"/>
    <property type="match status" value="2"/>
</dbReference>
<keyword evidence="8" id="KW-1185">Reference proteome</keyword>
<dbReference type="Gene3D" id="1.20.5.1300">
    <property type="match status" value="1"/>
</dbReference>
<dbReference type="PANTHER" id="PTHR21256">
    <property type="entry name" value="HISTIDINOL DEHYDROGENASE HDH"/>
    <property type="match status" value="1"/>
</dbReference>
<evidence type="ECO:0000256" key="5">
    <source>
        <dbReference type="PIRNR" id="PIRNR000099"/>
    </source>
</evidence>
<dbReference type="Proteomes" id="UP001597186">
    <property type="component" value="Unassembled WGS sequence"/>
</dbReference>
<evidence type="ECO:0000313" key="7">
    <source>
        <dbReference type="EMBL" id="MFD1509886.1"/>
    </source>
</evidence>
<accession>A0ABW4EH65</accession>
<dbReference type="InterPro" id="IPR012131">
    <property type="entry name" value="Hstdl_DH"/>
</dbReference>
<comment type="caution">
    <text evidence="7">The sequence shown here is derived from an EMBL/GenBank/DDBJ whole genome shotgun (WGS) entry which is preliminary data.</text>
</comment>
<keyword evidence="4 5" id="KW-0560">Oxidoreductase</keyword>
<keyword evidence="3" id="KW-0862">Zinc</keyword>
<sequence>MTVRFLKSAKPDSAQQQSSVRDRVLDMLHDIEQGGEAVALRYASELDDWHGDVVVSEDEIAAAAARLDPSVRADIEFAHANIQKFAKAQRATLLDMEIEMAPGFVAGQRSIPVVSAGCYAPGGRFSHVASALMTITTAKAAGVEFVAAASPPRGPDGIADEMVYAMHLAGAQKILCMGGVQAVAAMAFGFFDIPRADVLAGPGNAWVAEAKRQLYGRVGIDMVAGPTDSLIVADQSADPAVVAWDMVGQMEHGADSPVWLVTDSSALASGVLALVPELIATLPASNAKSATAAWENLAEIVVCDDREEMATMADRYAPEHLHVQARDLDWWLTRLRAYGSLFLGAETTVAFGDKAAGPNHVLPTSGAARYTGGLSVHKFLKTVTWQRATGEAARQVAEVTARISRLEGMEAHARTADIRLTSR</sequence>
<dbReference type="GO" id="GO:0004399">
    <property type="term" value="F:histidinol dehydrogenase activity"/>
    <property type="evidence" value="ECO:0007669"/>
    <property type="project" value="UniProtKB-EC"/>
</dbReference>
<protein>
    <submittedName>
        <fullName evidence="7">Histidinol dehydrogenase</fullName>
        <ecNumber evidence="7">1.1.1.23</ecNumber>
    </submittedName>
</protein>
<evidence type="ECO:0000256" key="4">
    <source>
        <dbReference type="ARBA" id="ARBA00023002"/>
    </source>
</evidence>
<dbReference type="EMBL" id="JBHUDD010000056">
    <property type="protein sequence ID" value="MFD1509886.1"/>
    <property type="molecule type" value="Genomic_DNA"/>
</dbReference>
<dbReference type="EC" id="1.1.1.23" evidence="7"/>
<evidence type="ECO:0000256" key="2">
    <source>
        <dbReference type="ARBA" id="ARBA00022723"/>
    </source>
</evidence>
<dbReference type="CDD" id="cd06572">
    <property type="entry name" value="Histidinol_dh"/>
    <property type="match status" value="1"/>
</dbReference>
<gene>
    <name evidence="7" type="primary">hisD</name>
    <name evidence="7" type="ORF">ACFTOW_10765</name>
</gene>